<evidence type="ECO:0000259" key="1">
    <source>
        <dbReference type="Pfam" id="PF00078"/>
    </source>
</evidence>
<keyword evidence="2" id="KW-0808">Transferase</keyword>
<dbReference type="InterPro" id="IPR000477">
    <property type="entry name" value="RT_dom"/>
</dbReference>
<dbReference type="InterPro" id="IPR053134">
    <property type="entry name" value="RNA-dir_DNA_polymerase"/>
</dbReference>
<dbReference type="EMBL" id="BQNB010021348">
    <property type="protein sequence ID" value="GJU05440.1"/>
    <property type="molecule type" value="Genomic_DNA"/>
</dbReference>
<dbReference type="PANTHER" id="PTHR24559">
    <property type="entry name" value="TRANSPOSON TY3-I GAG-POL POLYPROTEIN"/>
    <property type="match status" value="1"/>
</dbReference>
<dbReference type="CDD" id="cd01647">
    <property type="entry name" value="RT_LTR"/>
    <property type="match status" value="1"/>
</dbReference>
<feature type="domain" description="Reverse transcriptase" evidence="1">
    <location>
        <begin position="177"/>
        <end position="260"/>
    </location>
</feature>
<dbReference type="Proteomes" id="UP001151760">
    <property type="component" value="Unassembled WGS sequence"/>
</dbReference>
<keyword evidence="3" id="KW-1185">Reference proteome</keyword>
<dbReference type="Pfam" id="PF00078">
    <property type="entry name" value="RVT_1"/>
    <property type="match status" value="1"/>
</dbReference>
<dbReference type="InterPro" id="IPR043502">
    <property type="entry name" value="DNA/RNA_pol_sf"/>
</dbReference>
<dbReference type="Gene3D" id="3.30.70.270">
    <property type="match status" value="1"/>
</dbReference>
<sequence length="260" mass="29457">MELLMIKRKTSKDQENPLGIITEDRKSEIDHGHDTNDCRQLRNQIEEVVKLGQLSHLVKGIKKERDESYTKNSALEGFIPESREITFPSRGSNSSAPSIQDRFEGPFNQIFRGNLGLPYNMLLGRTSMQKMGILVSTIHGAIKFHTTKGIGIVFSTYESNTVKEGMKKARETPPASEKWVFSCVVAKEKGYHHIQMAEGDEDKTAFFAGEGVFCYQKMPFGLKNAGATYQRLVDKVFHDQIRRKLEAYVDDMVIKSTSKE</sequence>
<dbReference type="GO" id="GO:0003964">
    <property type="term" value="F:RNA-directed DNA polymerase activity"/>
    <property type="evidence" value="ECO:0007669"/>
    <property type="project" value="UniProtKB-KW"/>
</dbReference>
<keyword evidence="2" id="KW-0695">RNA-directed DNA polymerase</keyword>
<organism evidence="2 3">
    <name type="scientific">Tanacetum coccineum</name>
    <dbReference type="NCBI Taxonomy" id="301880"/>
    <lineage>
        <taxon>Eukaryota</taxon>
        <taxon>Viridiplantae</taxon>
        <taxon>Streptophyta</taxon>
        <taxon>Embryophyta</taxon>
        <taxon>Tracheophyta</taxon>
        <taxon>Spermatophyta</taxon>
        <taxon>Magnoliopsida</taxon>
        <taxon>eudicotyledons</taxon>
        <taxon>Gunneridae</taxon>
        <taxon>Pentapetalae</taxon>
        <taxon>asterids</taxon>
        <taxon>campanulids</taxon>
        <taxon>Asterales</taxon>
        <taxon>Asteraceae</taxon>
        <taxon>Asteroideae</taxon>
        <taxon>Anthemideae</taxon>
        <taxon>Anthemidinae</taxon>
        <taxon>Tanacetum</taxon>
    </lineage>
</organism>
<protein>
    <submittedName>
        <fullName evidence="2">Reverse transcriptase domain-containing protein</fullName>
    </submittedName>
</protein>
<proteinExistence type="predicted"/>
<reference evidence="2" key="2">
    <citation type="submission" date="2022-01" db="EMBL/GenBank/DDBJ databases">
        <authorList>
            <person name="Yamashiro T."/>
            <person name="Shiraishi A."/>
            <person name="Satake H."/>
            <person name="Nakayama K."/>
        </authorList>
    </citation>
    <scope>NUCLEOTIDE SEQUENCE</scope>
</reference>
<reference evidence="2" key="1">
    <citation type="journal article" date="2022" name="Int. J. Mol. Sci.">
        <title>Draft Genome of Tanacetum Coccineum: Genomic Comparison of Closely Related Tanacetum-Family Plants.</title>
        <authorList>
            <person name="Yamashiro T."/>
            <person name="Shiraishi A."/>
            <person name="Nakayama K."/>
            <person name="Satake H."/>
        </authorList>
    </citation>
    <scope>NUCLEOTIDE SEQUENCE</scope>
</reference>
<comment type="caution">
    <text evidence="2">The sequence shown here is derived from an EMBL/GenBank/DDBJ whole genome shotgun (WGS) entry which is preliminary data.</text>
</comment>
<dbReference type="InterPro" id="IPR043128">
    <property type="entry name" value="Rev_trsase/Diguanyl_cyclase"/>
</dbReference>
<dbReference type="SUPFAM" id="SSF56672">
    <property type="entry name" value="DNA/RNA polymerases"/>
    <property type="match status" value="1"/>
</dbReference>
<evidence type="ECO:0000313" key="3">
    <source>
        <dbReference type="Proteomes" id="UP001151760"/>
    </source>
</evidence>
<dbReference type="PANTHER" id="PTHR24559:SF444">
    <property type="entry name" value="REVERSE TRANSCRIPTASE DOMAIN-CONTAINING PROTEIN"/>
    <property type="match status" value="1"/>
</dbReference>
<evidence type="ECO:0000313" key="2">
    <source>
        <dbReference type="EMBL" id="GJU05440.1"/>
    </source>
</evidence>
<dbReference type="Gene3D" id="3.10.10.10">
    <property type="entry name" value="HIV Type 1 Reverse Transcriptase, subunit A, domain 1"/>
    <property type="match status" value="1"/>
</dbReference>
<gene>
    <name evidence="2" type="ORF">Tco_1121870</name>
</gene>
<keyword evidence="2" id="KW-0548">Nucleotidyltransferase</keyword>
<name>A0ABQ5J0B3_9ASTR</name>
<accession>A0ABQ5J0B3</accession>